<protein>
    <recommendedName>
        <fullName evidence="3">Protein quiver</fullName>
    </recommendedName>
</protein>
<dbReference type="EnsemblMetazoa" id="GPAI033412-RA">
    <property type="protein sequence ID" value="GPAI033412-PA"/>
    <property type="gene ID" value="GPAI033412"/>
</dbReference>
<dbReference type="Proteomes" id="UP000092445">
    <property type="component" value="Unassembled WGS sequence"/>
</dbReference>
<keyword evidence="2" id="KW-1185">Reference proteome</keyword>
<evidence type="ECO:0008006" key="3">
    <source>
        <dbReference type="Google" id="ProtNLM"/>
    </source>
</evidence>
<dbReference type="VEuPathDB" id="VectorBase:GPAI033412"/>
<name>A0A1B0A3L5_GLOPL</name>
<organism evidence="1 2">
    <name type="scientific">Glossina pallidipes</name>
    <name type="common">Tsetse fly</name>
    <dbReference type="NCBI Taxonomy" id="7398"/>
    <lineage>
        <taxon>Eukaryota</taxon>
        <taxon>Metazoa</taxon>
        <taxon>Ecdysozoa</taxon>
        <taxon>Arthropoda</taxon>
        <taxon>Hexapoda</taxon>
        <taxon>Insecta</taxon>
        <taxon>Pterygota</taxon>
        <taxon>Neoptera</taxon>
        <taxon>Endopterygota</taxon>
        <taxon>Diptera</taxon>
        <taxon>Brachycera</taxon>
        <taxon>Muscomorpha</taxon>
        <taxon>Hippoboscoidea</taxon>
        <taxon>Glossinidae</taxon>
        <taxon>Glossina</taxon>
    </lineage>
</organism>
<dbReference type="AlphaFoldDB" id="A0A1B0A3L5"/>
<evidence type="ECO:0000313" key="1">
    <source>
        <dbReference type="EnsemblMetazoa" id="GPAI033412-PA"/>
    </source>
</evidence>
<reference evidence="1" key="2">
    <citation type="submission" date="2020-05" db="UniProtKB">
        <authorList>
            <consortium name="EnsemblMetazoa"/>
        </authorList>
    </citation>
    <scope>IDENTIFICATION</scope>
    <source>
        <strain evidence="1">IAEA</strain>
    </source>
</reference>
<sequence>MHYFDNTQTEDYDDYIFGAEDEDDEDLADNGENEFKCYNCNAVHQPDCNYVTPGQRKYLHACFESSCSLMEMEHQYSRMFLANIVGLYVKVRRCGLAMDCYHIDYPICCQCEADGCNGGSDCSRAHDSLMDSLMVERPLFCFLIEIIINIRNVFEDKLTLTPSHMRYEN</sequence>
<evidence type="ECO:0000313" key="2">
    <source>
        <dbReference type="Proteomes" id="UP000092445"/>
    </source>
</evidence>
<accession>A0A1B0A3L5</accession>
<reference evidence="2" key="1">
    <citation type="submission" date="2014-03" db="EMBL/GenBank/DDBJ databases">
        <authorList>
            <person name="Aksoy S."/>
            <person name="Warren W."/>
            <person name="Wilson R.K."/>
        </authorList>
    </citation>
    <scope>NUCLEOTIDE SEQUENCE [LARGE SCALE GENOMIC DNA]</scope>
    <source>
        <strain evidence="2">IAEA</strain>
    </source>
</reference>
<proteinExistence type="predicted"/>